<feature type="region of interest" description="Disordered" evidence="1">
    <location>
        <begin position="134"/>
        <end position="155"/>
    </location>
</feature>
<evidence type="ECO:0000256" key="1">
    <source>
        <dbReference type="SAM" id="MobiDB-lite"/>
    </source>
</evidence>
<gene>
    <name evidence="2" type="ORF">SAMN04487965_2966</name>
</gene>
<organism evidence="2 3">
    <name type="scientific">Microbulbifer donghaiensis</name>
    <dbReference type="NCBI Taxonomy" id="494016"/>
    <lineage>
        <taxon>Bacteria</taxon>
        <taxon>Pseudomonadati</taxon>
        <taxon>Pseudomonadota</taxon>
        <taxon>Gammaproteobacteria</taxon>
        <taxon>Cellvibrionales</taxon>
        <taxon>Microbulbiferaceae</taxon>
        <taxon>Microbulbifer</taxon>
    </lineage>
</organism>
<dbReference type="EMBL" id="FQVA01000004">
    <property type="protein sequence ID" value="SHF92455.1"/>
    <property type="molecule type" value="Genomic_DNA"/>
</dbReference>
<dbReference type="OrthoDB" id="5721643at2"/>
<accession>A0A1M5FLT4</accession>
<reference evidence="3" key="1">
    <citation type="submission" date="2016-11" db="EMBL/GenBank/DDBJ databases">
        <authorList>
            <person name="Varghese N."/>
            <person name="Submissions S."/>
        </authorList>
    </citation>
    <scope>NUCLEOTIDE SEQUENCE [LARGE SCALE GENOMIC DNA]</scope>
    <source>
        <strain evidence="3">CGMCC 1.7063</strain>
    </source>
</reference>
<sequence length="436" mass="47107">MNNAPATVSYSGLKPYGQSSNGRTLLVNAQQQQLLDGFRQLSNVPSSQGYHAQSITKAIDGLRGCTAPVNSFMKNGNPNRRCIVFSGFEIEYETSSYYGGPQTDVVIVDIRLTGEQAKGERRAALWQVNVNKNGRWETQDQPDSTLEGNPRVPGNEDHPIKVGINGHSDGLEHAAGMLPDHIARGEQRVQGKLKKTGYQLFYVPQSGSTLKAGWSFLRDLGRPASPADLEAARILSHHMKEAHDQGLYVEWTSHRGGSKVLTQAMKLLAQKQVNLGGKQRIFLSDHTSSHFAADVARRAIGMDTRDSKWYNARKGVAQLIGGHSLGAASLACSVNELVYHTKREETAGKIVKSGVSVGTVAYGVYESAPKIAKLVADFGINPAYAGAVLSAIGKLTVLGVVAASVPSLNEEYSKGAMDSIEKLANKASNRLWPVKK</sequence>
<dbReference type="Proteomes" id="UP000184170">
    <property type="component" value="Unassembled WGS sequence"/>
</dbReference>
<proteinExistence type="predicted"/>
<evidence type="ECO:0000313" key="3">
    <source>
        <dbReference type="Proteomes" id="UP000184170"/>
    </source>
</evidence>
<dbReference type="RefSeq" id="WP_073276506.1">
    <property type="nucleotide sequence ID" value="NZ_FQVA01000004.1"/>
</dbReference>
<name>A0A1M5FLT4_9GAMM</name>
<dbReference type="AlphaFoldDB" id="A0A1M5FLT4"/>
<protein>
    <submittedName>
        <fullName evidence="2">Uncharacterized protein</fullName>
    </submittedName>
</protein>
<evidence type="ECO:0000313" key="2">
    <source>
        <dbReference type="EMBL" id="SHF92455.1"/>
    </source>
</evidence>
<keyword evidence="3" id="KW-1185">Reference proteome</keyword>